<evidence type="ECO:0000313" key="4">
    <source>
        <dbReference type="Proteomes" id="UP000494102"/>
    </source>
</evidence>
<dbReference type="EMBL" id="CADIKB010000001">
    <property type="protein sequence ID" value="CAB3640893.1"/>
    <property type="molecule type" value="Genomic_DNA"/>
</dbReference>
<proteinExistence type="predicted"/>
<reference evidence="3 6" key="2">
    <citation type="submission" date="2024-07" db="EMBL/GenBank/DDBJ databases">
        <title>A survey of Mimosa microsymbionts across Brazilian biomes reveals a high diversity of Paraburkholderia nodulating endemic species, but also that Cupriavidus is common as a symbiont of widespread species.</title>
        <authorList>
            <person name="Rouws L."/>
            <person name="Barauna A."/>
            <person name="Beukes C."/>
            <person name="Rouws J.R.C."/>
            <person name="De Faria S.M."/>
            <person name="Gross E."/>
            <person name="Bueno Dos Reis Junior F."/>
            <person name="Simon M.F."/>
            <person name="Maluk M."/>
            <person name="Odee D.W."/>
            <person name="Kenicer G."/>
            <person name="Young J.P.W."/>
            <person name="Reis V.M."/>
            <person name="Zilli J."/>
            <person name="James E.K."/>
        </authorList>
    </citation>
    <scope>NUCLEOTIDE SEQUENCE [LARGE SCALE GENOMIC DNA]</scope>
    <source>
        <strain evidence="3 6">BR14375</strain>
    </source>
</reference>
<keyword evidence="6" id="KW-1185">Reference proteome</keyword>
<organism evidence="1 5">
    <name type="scientific">Paraburkholderia phenoliruptrix</name>
    <dbReference type="NCBI Taxonomy" id="252970"/>
    <lineage>
        <taxon>Bacteria</taxon>
        <taxon>Pseudomonadati</taxon>
        <taxon>Pseudomonadota</taxon>
        <taxon>Betaproteobacteria</taxon>
        <taxon>Burkholderiales</taxon>
        <taxon>Burkholderiaceae</taxon>
        <taxon>Paraburkholderia</taxon>
    </lineage>
</organism>
<dbReference type="Proteomes" id="UP000494102">
    <property type="component" value="Unassembled WGS sequence"/>
</dbReference>
<dbReference type="RefSeq" id="WP_013590680.1">
    <property type="nucleotide sequence ID" value="NZ_CADFGL010000001.1"/>
</dbReference>
<dbReference type="Proteomes" id="UP001558535">
    <property type="component" value="Unassembled WGS sequence"/>
</dbReference>
<evidence type="ECO:0000313" key="6">
    <source>
        <dbReference type="Proteomes" id="UP001558535"/>
    </source>
</evidence>
<sequence>MCDAEVAAVLLNRCTAQPMDNEEPAYLGILREGNLSFKHEIGFVALRDLPDPEACRTESIIFPDGSRALRMSAMKGESGWTRWTAMQPLH</sequence>
<accession>A0A6J5AAV0</accession>
<gene>
    <name evidence="3" type="ORF">AB3X84_03470</name>
    <name evidence="1" type="ORF">LMG22037_00266</name>
    <name evidence="2" type="ORF">LMG9964_00767</name>
</gene>
<dbReference type="EMBL" id="JBFPKE010000001">
    <property type="protein sequence ID" value="MEX3749061.1"/>
    <property type="molecule type" value="Genomic_DNA"/>
</dbReference>
<name>A0A6J5AAV0_9BURK</name>
<evidence type="ECO:0000313" key="3">
    <source>
        <dbReference type="EMBL" id="MEX3749061.1"/>
    </source>
</evidence>
<evidence type="ECO:0000313" key="5">
    <source>
        <dbReference type="Proteomes" id="UP000494249"/>
    </source>
</evidence>
<dbReference type="GeneID" id="27799486"/>
<dbReference type="EMBL" id="CADILN010000001">
    <property type="protein sequence ID" value="CAB4047135.1"/>
    <property type="molecule type" value="Genomic_DNA"/>
</dbReference>
<protein>
    <submittedName>
        <fullName evidence="1">Uncharacterized protein</fullName>
    </submittedName>
</protein>
<dbReference type="Proteomes" id="UP000494249">
    <property type="component" value="Unassembled WGS sequence"/>
</dbReference>
<evidence type="ECO:0000313" key="2">
    <source>
        <dbReference type="EMBL" id="CAB4047135.1"/>
    </source>
</evidence>
<evidence type="ECO:0000313" key="1">
    <source>
        <dbReference type="EMBL" id="CAB3640893.1"/>
    </source>
</evidence>
<dbReference type="AlphaFoldDB" id="A0A6J5AAV0"/>
<reference evidence="4 5" key="1">
    <citation type="submission" date="2020-04" db="EMBL/GenBank/DDBJ databases">
        <authorList>
            <person name="De Canck E."/>
        </authorList>
    </citation>
    <scope>NUCLEOTIDE SEQUENCE [LARGE SCALE GENOMIC DNA]</scope>
    <source>
        <strain evidence="1 5">LMG 22037</strain>
        <strain evidence="2 4">LMG 9964</strain>
    </source>
</reference>